<gene>
    <name evidence="2" type="ORF">PISMIDRAFT_17953</name>
</gene>
<protein>
    <submittedName>
        <fullName evidence="2">Uncharacterized protein</fullName>
    </submittedName>
</protein>
<dbReference type="HOGENOM" id="CLU_1971391_0_0_1"/>
<dbReference type="EMBL" id="KN833992">
    <property type="protein sequence ID" value="KIK13487.1"/>
    <property type="molecule type" value="Genomic_DNA"/>
</dbReference>
<reference evidence="3" key="2">
    <citation type="submission" date="2015-01" db="EMBL/GenBank/DDBJ databases">
        <title>Evolutionary Origins and Diversification of the Mycorrhizal Mutualists.</title>
        <authorList>
            <consortium name="DOE Joint Genome Institute"/>
            <consortium name="Mycorrhizal Genomics Consortium"/>
            <person name="Kohler A."/>
            <person name="Kuo A."/>
            <person name="Nagy L.G."/>
            <person name="Floudas D."/>
            <person name="Copeland A."/>
            <person name="Barry K.W."/>
            <person name="Cichocki N."/>
            <person name="Veneault-Fourrey C."/>
            <person name="LaButti K."/>
            <person name="Lindquist E.A."/>
            <person name="Lipzen A."/>
            <person name="Lundell T."/>
            <person name="Morin E."/>
            <person name="Murat C."/>
            <person name="Riley R."/>
            <person name="Ohm R."/>
            <person name="Sun H."/>
            <person name="Tunlid A."/>
            <person name="Henrissat B."/>
            <person name="Grigoriev I.V."/>
            <person name="Hibbett D.S."/>
            <person name="Martin F."/>
        </authorList>
    </citation>
    <scope>NUCLEOTIDE SEQUENCE [LARGE SCALE GENOMIC DNA]</scope>
    <source>
        <strain evidence="3">441</strain>
    </source>
</reference>
<dbReference type="Proteomes" id="UP000054018">
    <property type="component" value="Unassembled WGS sequence"/>
</dbReference>
<name>A0A0C9YT88_9AGAM</name>
<evidence type="ECO:0000313" key="3">
    <source>
        <dbReference type="Proteomes" id="UP000054018"/>
    </source>
</evidence>
<evidence type="ECO:0000313" key="2">
    <source>
        <dbReference type="EMBL" id="KIK13487.1"/>
    </source>
</evidence>
<feature type="compositionally biased region" description="Low complexity" evidence="1">
    <location>
        <begin position="24"/>
        <end position="34"/>
    </location>
</feature>
<dbReference type="AlphaFoldDB" id="A0A0C9YT88"/>
<feature type="compositionally biased region" description="Polar residues" evidence="1">
    <location>
        <begin position="35"/>
        <end position="49"/>
    </location>
</feature>
<organism evidence="2 3">
    <name type="scientific">Pisolithus microcarpus 441</name>
    <dbReference type="NCBI Taxonomy" id="765257"/>
    <lineage>
        <taxon>Eukaryota</taxon>
        <taxon>Fungi</taxon>
        <taxon>Dikarya</taxon>
        <taxon>Basidiomycota</taxon>
        <taxon>Agaricomycotina</taxon>
        <taxon>Agaricomycetes</taxon>
        <taxon>Agaricomycetidae</taxon>
        <taxon>Boletales</taxon>
        <taxon>Sclerodermatineae</taxon>
        <taxon>Pisolithaceae</taxon>
        <taxon>Pisolithus</taxon>
    </lineage>
</organism>
<evidence type="ECO:0000256" key="1">
    <source>
        <dbReference type="SAM" id="MobiDB-lite"/>
    </source>
</evidence>
<proteinExistence type="predicted"/>
<feature type="region of interest" description="Disordered" evidence="1">
    <location>
        <begin position="1"/>
        <end position="72"/>
    </location>
</feature>
<keyword evidence="3" id="KW-1185">Reference proteome</keyword>
<reference evidence="2 3" key="1">
    <citation type="submission" date="2014-04" db="EMBL/GenBank/DDBJ databases">
        <authorList>
            <consortium name="DOE Joint Genome Institute"/>
            <person name="Kuo A."/>
            <person name="Kohler A."/>
            <person name="Costa M.D."/>
            <person name="Nagy L.G."/>
            <person name="Floudas D."/>
            <person name="Copeland A."/>
            <person name="Barry K.W."/>
            <person name="Cichocki N."/>
            <person name="Veneault-Fourrey C."/>
            <person name="LaButti K."/>
            <person name="Lindquist E.A."/>
            <person name="Lipzen A."/>
            <person name="Lundell T."/>
            <person name="Morin E."/>
            <person name="Murat C."/>
            <person name="Sun H."/>
            <person name="Tunlid A."/>
            <person name="Henrissat B."/>
            <person name="Grigoriev I.V."/>
            <person name="Hibbett D.S."/>
            <person name="Martin F."/>
            <person name="Nordberg H.P."/>
            <person name="Cantor M.N."/>
            <person name="Hua S.X."/>
        </authorList>
    </citation>
    <scope>NUCLEOTIDE SEQUENCE [LARGE SCALE GENOMIC DNA]</scope>
    <source>
        <strain evidence="2 3">441</strain>
    </source>
</reference>
<sequence length="127" mass="13943">MSNAQRGGERKRSAKANLGGNARTSSTSTSTSGTPTNLACTHLQDSPSQHPRAAYPETHAEKGGNSVLPRGIKPIESSEPIAVRTRLIDLLESDVHEVVTVDKTAVEYLAVLRFYELRPRLRWFILC</sequence>
<accession>A0A0C9YT88</accession>